<dbReference type="AlphaFoldDB" id="A0A4P2VC19"/>
<sequence length="384" mass="41544">MTVALTLYESMFHLILMTLKRDKVVSSLFVVMMLGILFFMAVPTMYVGSSSSVAAAQSTSTPAVVVTDLTSVLPRSYNNSEYLTALGGIAVFGNKILVVGSGQYPLVGVYNIQTGKFTDLSNQFEQEIGSGADEWTLSSVANIGPYFLIVGYRYTGSGYEPVMASYNMITNTFYNLSSRIPASYSNWILDGVTSYGGTFYIVGVEPSSTSPLGYKSVMATFNGIQFKNISSAIPSGYDNYYFIGITSLENGEFLITGWAGYMYPYSGGVLLLYSPYKGFTNLTSLVPSNVFWLSGATRHGDEVVIVGVTYPDTPALGILNLASGTYTDLTPSGTNPFPSTYYWLGDIVWVQGNAFYVVGQSQQYPPPSGCGSWAVFGKVTINNL</sequence>
<accession>A0A4P2VC19</accession>
<keyword evidence="1" id="KW-0472">Membrane</keyword>
<dbReference type="KEGG" id="ccai:NAS2_0665"/>
<evidence type="ECO:0000313" key="2">
    <source>
        <dbReference type="EMBL" id="BBE42054.1"/>
    </source>
</evidence>
<reference evidence="2 3" key="1">
    <citation type="journal article" date="2019" name="ISME J.">
        <title>Isolation and characterization of a thermophilic sulfur- and iron-reducing thaumarchaeote from a terrestrial acidic hot spring.</title>
        <authorList>
            <person name="Kato S."/>
            <person name="Itoh T."/>
            <person name="Yuki M."/>
            <person name="Nagamori M."/>
            <person name="Ohnishi M."/>
            <person name="Uematsu K."/>
            <person name="Suzuki K."/>
            <person name="Takashina T."/>
            <person name="Ohkuma M."/>
        </authorList>
    </citation>
    <scope>NUCLEOTIDE SEQUENCE [LARGE SCALE GENOMIC DNA]</scope>
    <source>
        <strain evidence="2 3">NAS-02</strain>
    </source>
</reference>
<name>A0A4P2VC19_9ARCH</name>
<evidence type="ECO:0000256" key="1">
    <source>
        <dbReference type="SAM" id="Phobius"/>
    </source>
</evidence>
<dbReference type="EMBL" id="AP018732">
    <property type="protein sequence ID" value="BBE42054.1"/>
    <property type="molecule type" value="Genomic_DNA"/>
</dbReference>
<dbReference type="Proteomes" id="UP000509448">
    <property type="component" value="Chromosome"/>
</dbReference>
<protein>
    <submittedName>
        <fullName evidence="2">Uncharacterized protein</fullName>
    </submittedName>
</protein>
<organism evidence="2 3">
    <name type="scientific">Conexivisphaera calida</name>
    <dbReference type="NCBI Taxonomy" id="1874277"/>
    <lineage>
        <taxon>Archaea</taxon>
        <taxon>Nitrososphaerota</taxon>
        <taxon>Conexivisphaeria</taxon>
        <taxon>Conexivisphaerales</taxon>
        <taxon>Conexivisphaeraceae</taxon>
        <taxon>Conexivisphaera</taxon>
    </lineage>
</organism>
<keyword evidence="1" id="KW-1133">Transmembrane helix</keyword>
<feature type="transmembrane region" description="Helical" evidence="1">
    <location>
        <begin position="24"/>
        <end position="46"/>
    </location>
</feature>
<evidence type="ECO:0000313" key="3">
    <source>
        <dbReference type="Proteomes" id="UP000509448"/>
    </source>
</evidence>
<proteinExistence type="predicted"/>
<keyword evidence="1" id="KW-0812">Transmembrane</keyword>
<gene>
    <name evidence="2" type="ORF">NAS2_0665</name>
</gene>
<keyword evidence="3" id="KW-1185">Reference proteome</keyword>